<keyword evidence="11 12" id="KW-0472">Membrane</keyword>
<feature type="domain" description="HAMP" evidence="14">
    <location>
        <begin position="325"/>
        <end position="377"/>
    </location>
</feature>
<keyword evidence="9" id="KW-0067">ATP-binding</keyword>
<keyword evidence="12" id="KW-0812">Transmembrane</keyword>
<dbReference type="InterPro" id="IPR005467">
    <property type="entry name" value="His_kinase_dom"/>
</dbReference>
<evidence type="ECO:0000256" key="1">
    <source>
        <dbReference type="ARBA" id="ARBA00000085"/>
    </source>
</evidence>
<dbReference type="CDD" id="cd06225">
    <property type="entry name" value="HAMP"/>
    <property type="match status" value="1"/>
</dbReference>
<evidence type="ECO:0000259" key="13">
    <source>
        <dbReference type="PROSITE" id="PS50109"/>
    </source>
</evidence>
<dbReference type="InterPro" id="IPR003660">
    <property type="entry name" value="HAMP_dom"/>
</dbReference>
<dbReference type="Gene3D" id="6.10.340.10">
    <property type="match status" value="1"/>
</dbReference>
<accession>A0ABV1L2V8</accession>
<comment type="subcellular location">
    <subcellularLocation>
        <location evidence="2">Cell membrane</location>
        <topology evidence="2">Multi-pass membrane protein</topology>
    </subcellularLocation>
</comment>
<dbReference type="EC" id="2.7.13.3" evidence="3"/>
<evidence type="ECO:0000256" key="10">
    <source>
        <dbReference type="ARBA" id="ARBA00023012"/>
    </source>
</evidence>
<evidence type="ECO:0000256" key="12">
    <source>
        <dbReference type="SAM" id="Phobius"/>
    </source>
</evidence>
<proteinExistence type="predicted"/>
<dbReference type="Pfam" id="PF02518">
    <property type="entry name" value="HATPase_c"/>
    <property type="match status" value="1"/>
</dbReference>
<sequence>MWNRLFNKKSSVQRKILVSFLGLIIFPLGLFSYASMSVSKETIRKKEISSSLKTLELIADKLNIMASDLTAISNLYFANSSLYDLLKPPQGLGIYEENAKKDFLIKTMINYKYAYTWMDYNTTLFGKNGFELHTYYEGRKIGLDSIKNEPWYAEVVKANSGIVWVSDPSPKLIPTVDDDHFVSAVRILKDFESGTMLGIFLISVSESFLYKQYGNAVQDYEQVLLIDDKGIVISAPDKKMIGQAISSFGERTNKLADESGHFTTKVNKRNMLITYDSVGKTGWKIIAYTPLKELYADIGKIERLTILLFLSVLAISILVSYFIARRLSIPIQRLFTSMKKVEMGNLSERSDVTGEDEIGELARKFNRMVSRIEDLRDRVSAEQEMKRKTEFRALQSQINTHFLYNTLASIRSMLMIDPPEKVDAIIVALVRLLKKTLTEKGEFIPIAEEMDNLRNYIRIQEARQHEHLRVVFEVDEQIMHLKTLKLLLQPIVENAIFHGIEPKPTPGTVLIQGELSDNKVWFRIRDDGVGYSGFPPSDTELDITELVLEQSAGMGLRNIRDRIRLHYGAGGELSVISRSEGGTDVVLSIPAIMDPEELKL</sequence>
<organism evidence="15 16">
    <name type="scientific">Cohnella silvisoli</name>
    <dbReference type="NCBI Taxonomy" id="2873699"/>
    <lineage>
        <taxon>Bacteria</taxon>
        <taxon>Bacillati</taxon>
        <taxon>Bacillota</taxon>
        <taxon>Bacilli</taxon>
        <taxon>Bacillales</taxon>
        <taxon>Paenibacillaceae</taxon>
        <taxon>Cohnella</taxon>
    </lineage>
</organism>
<keyword evidence="5" id="KW-0597">Phosphoprotein</keyword>
<dbReference type="SUPFAM" id="SSF55874">
    <property type="entry name" value="ATPase domain of HSP90 chaperone/DNA topoisomerase II/histidine kinase"/>
    <property type="match status" value="1"/>
</dbReference>
<dbReference type="PROSITE" id="PS50885">
    <property type="entry name" value="HAMP"/>
    <property type="match status" value="1"/>
</dbReference>
<dbReference type="PANTHER" id="PTHR34220:SF9">
    <property type="entry name" value="SIGNAL TRANSDUCTION HISTIDINE KINASE INTERNAL REGION DOMAIN-CONTAINING PROTEIN"/>
    <property type="match status" value="1"/>
</dbReference>
<keyword evidence="16" id="KW-1185">Reference proteome</keyword>
<evidence type="ECO:0000259" key="14">
    <source>
        <dbReference type="PROSITE" id="PS50885"/>
    </source>
</evidence>
<name>A0ABV1L2V8_9BACL</name>
<evidence type="ECO:0000256" key="5">
    <source>
        <dbReference type="ARBA" id="ARBA00022553"/>
    </source>
</evidence>
<keyword evidence="6 15" id="KW-0808">Transferase</keyword>
<evidence type="ECO:0000256" key="3">
    <source>
        <dbReference type="ARBA" id="ARBA00012438"/>
    </source>
</evidence>
<dbReference type="Pfam" id="PF00672">
    <property type="entry name" value="HAMP"/>
    <property type="match status" value="1"/>
</dbReference>
<protein>
    <recommendedName>
        <fullName evidence="3">histidine kinase</fullName>
        <ecNumber evidence="3">2.7.13.3</ecNumber>
    </recommendedName>
</protein>
<evidence type="ECO:0000313" key="16">
    <source>
        <dbReference type="Proteomes" id="UP001493487"/>
    </source>
</evidence>
<dbReference type="InterPro" id="IPR050640">
    <property type="entry name" value="Bact_2-comp_sensor_kinase"/>
</dbReference>
<evidence type="ECO:0000256" key="4">
    <source>
        <dbReference type="ARBA" id="ARBA00022475"/>
    </source>
</evidence>
<dbReference type="EMBL" id="JASKHM010000023">
    <property type="protein sequence ID" value="MEQ4486595.1"/>
    <property type="molecule type" value="Genomic_DNA"/>
</dbReference>
<evidence type="ECO:0000256" key="11">
    <source>
        <dbReference type="ARBA" id="ARBA00023136"/>
    </source>
</evidence>
<evidence type="ECO:0000256" key="7">
    <source>
        <dbReference type="ARBA" id="ARBA00022741"/>
    </source>
</evidence>
<dbReference type="Gene3D" id="3.30.565.10">
    <property type="entry name" value="Histidine kinase-like ATPase, C-terminal domain"/>
    <property type="match status" value="1"/>
</dbReference>
<dbReference type="Gene3D" id="3.30.450.20">
    <property type="entry name" value="PAS domain"/>
    <property type="match status" value="1"/>
</dbReference>
<dbReference type="InterPro" id="IPR010559">
    <property type="entry name" value="Sig_transdc_His_kin_internal"/>
</dbReference>
<dbReference type="SMART" id="SM00304">
    <property type="entry name" value="HAMP"/>
    <property type="match status" value="1"/>
</dbReference>
<dbReference type="SUPFAM" id="SSF158472">
    <property type="entry name" value="HAMP domain-like"/>
    <property type="match status" value="1"/>
</dbReference>
<comment type="catalytic activity">
    <reaction evidence="1">
        <text>ATP + protein L-histidine = ADP + protein N-phospho-L-histidine.</text>
        <dbReference type="EC" id="2.7.13.3"/>
    </reaction>
</comment>
<dbReference type="GO" id="GO:0004673">
    <property type="term" value="F:protein histidine kinase activity"/>
    <property type="evidence" value="ECO:0007669"/>
    <property type="project" value="UniProtKB-EC"/>
</dbReference>
<keyword evidence="8 15" id="KW-0418">Kinase</keyword>
<keyword evidence="10" id="KW-0902">Two-component regulatory system</keyword>
<evidence type="ECO:0000256" key="2">
    <source>
        <dbReference type="ARBA" id="ARBA00004651"/>
    </source>
</evidence>
<dbReference type="Pfam" id="PF06580">
    <property type="entry name" value="His_kinase"/>
    <property type="match status" value="1"/>
</dbReference>
<keyword evidence="12" id="KW-1133">Transmembrane helix</keyword>
<dbReference type="Proteomes" id="UP001493487">
    <property type="component" value="Unassembled WGS sequence"/>
</dbReference>
<reference evidence="15 16" key="1">
    <citation type="journal article" date="2023" name="Genome Announc.">
        <title>Pan-Genome Analyses of the Genus Cohnella and Proposal of the Novel Species Cohnella silvisoli sp. nov., Isolated from Forest Soil.</title>
        <authorList>
            <person name="Wang C."/>
            <person name="Mao L."/>
            <person name="Bao G."/>
            <person name="Zhu H."/>
        </authorList>
    </citation>
    <scope>NUCLEOTIDE SEQUENCE [LARGE SCALE GENOMIC DNA]</scope>
    <source>
        <strain evidence="15 16">NL03-T5-1</strain>
    </source>
</reference>
<keyword evidence="4" id="KW-1003">Cell membrane</keyword>
<evidence type="ECO:0000256" key="9">
    <source>
        <dbReference type="ARBA" id="ARBA00022840"/>
    </source>
</evidence>
<feature type="transmembrane region" description="Helical" evidence="12">
    <location>
        <begin position="304"/>
        <end position="324"/>
    </location>
</feature>
<comment type="caution">
    <text evidence="15">The sequence shown here is derived from an EMBL/GenBank/DDBJ whole genome shotgun (WGS) entry which is preliminary data.</text>
</comment>
<evidence type="ECO:0000256" key="8">
    <source>
        <dbReference type="ARBA" id="ARBA00022777"/>
    </source>
</evidence>
<dbReference type="RefSeq" id="WP_232189616.1">
    <property type="nucleotide sequence ID" value="NZ_JAIOAP010000021.1"/>
</dbReference>
<keyword evidence="7" id="KW-0547">Nucleotide-binding</keyword>
<evidence type="ECO:0000313" key="15">
    <source>
        <dbReference type="EMBL" id="MEQ4486595.1"/>
    </source>
</evidence>
<dbReference type="PANTHER" id="PTHR34220">
    <property type="entry name" value="SENSOR HISTIDINE KINASE YPDA"/>
    <property type="match status" value="1"/>
</dbReference>
<dbReference type="InterPro" id="IPR036890">
    <property type="entry name" value="HATPase_C_sf"/>
</dbReference>
<feature type="domain" description="Histidine kinase" evidence="13">
    <location>
        <begin position="398"/>
        <end position="593"/>
    </location>
</feature>
<dbReference type="PROSITE" id="PS50109">
    <property type="entry name" value="HIS_KIN"/>
    <property type="match status" value="1"/>
</dbReference>
<evidence type="ECO:0000256" key="6">
    <source>
        <dbReference type="ARBA" id="ARBA00022679"/>
    </source>
</evidence>
<dbReference type="InterPro" id="IPR003594">
    <property type="entry name" value="HATPase_dom"/>
</dbReference>
<dbReference type="CDD" id="cd12912">
    <property type="entry name" value="PDC2_MCP_like"/>
    <property type="match status" value="1"/>
</dbReference>
<gene>
    <name evidence="15" type="ORF">QJS35_29895</name>
</gene>